<feature type="transmembrane region" description="Helical" evidence="4">
    <location>
        <begin position="53"/>
        <end position="74"/>
    </location>
</feature>
<dbReference type="InterPro" id="IPR036259">
    <property type="entry name" value="MFS_trans_sf"/>
</dbReference>
<dbReference type="AlphaFoldDB" id="A0A7W2M5L8"/>
<feature type="transmembrane region" description="Helical" evidence="4">
    <location>
        <begin position="20"/>
        <end position="41"/>
    </location>
</feature>
<evidence type="ECO:0000256" key="4">
    <source>
        <dbReference type="SAM" id="Phobius"/>
    </source>
</evidence>
<keyword evidence="6" id="KW-1185">Reference proteome</keyword>
<dbReference type="RefSeq" id="WP_182205443.1">
    <property type="nucleotide sequence ID" value="NZ_JACGLT010000007.1"/>
</dbReference>
<dbReference type="Pfam" id="PF07690">
    <property type="entry name" value="MFS_1"/>
    <property type="match status" value="1"/>
</dbReference>
<evidence type="ECO:0000313" key="6">
    <source>
        <dbReference type="Proteomes" id="UP000541857"/>
    </source>
</evidence>
<name>A0A7W2M5L8_9FLAO</name>
<reference evidence="5 6" key="1">
    <citation type="submission" date="2020-07" db="EMBL/GenBank/DDBJ databases">
        <title>Bacterium isolated from marine sediment.</title>
        <authorList>
            <person name="Shang D."/>
        </authorList>
    </citation>
    <scope>NUCLEOTIDE SEQUENCE [LARGE SCALE GENOMIC DNA]</scope>
    <source>
        <strain evidence="5 6">F6074</strain>
    </source>
</reference>
<accession>A0A7W2M5L8</accession>
<feature type="transmembrane region" description="Helical" evidence="4">
    <location>
        <begin position="104"/>
        <end position="123"/>
    </location>
</feature>
<dbReference type="PANTHER" id="PTHR23526">
    <property type="entry name" value="INTEGRAL MEMBRANE TRANSPORT PROTEIN-RELATED"/>
    <property type="match status" value="1"/>
</dbReference>
<dbReference type="PANTHER" id="PTHR23526:SF2">
    <property type="entry name" value="MAJOR FACILITATOR SUPERFAMILY (MFS) PROFILE DOMAIN-CONTAINING PROTEIN"/>
    <property type="match status" value="1"/>
</dbReference>
<dbReference type="EMBL" id="JACGLT010000007">
    <property type="protein sequence ID" value="MBA6153139.1"/>
    <property type="molecule type" value="Genomic_DNA"/>
</dbReference>
<dbReference type="GO" id="GO:0022857">
    <property type="term" value="F:transmembrane transporter activity"/>
    <property type="evidence" value="ECO:0007669"/>
    <property type="project" value="InterPro"/>
</dbReference>
<dbReference type="CDD" id="cd06174">
    <property type="entry name" value="MFS"/>
    <property type="match status" value="1"/>
</dbReference>
<proteinExistence type="predicted"/>
<keyword evidence="3 4" id="KW-0472">Membrane</keyword>
<evidence type="ECO:0000256" key="1">
    <source>
        <dbReference type="ARBA" id="ARBA00022692"/>
    </source>
</evidence>
<sequence length="440" mass="49587">MIDLAKVGLKDFTRSAKILIITNTIYAFVLPVIDIFVASYIMRNSNDPSKVILYQLAIYVGIPITFLINGYLLNKINIKRLFSLGMLLSGVSMVFMMSLKEINYFGLAGAGLIMGMSFGLYWANRDYLVLSTTQDRTRNFYYGLETFIYTIIASTVPFLIGWYLMKGHGNAESISNEAVNSGYRVITTIVFLITLLASIVFHLGTYEKPKSEKFIYFKFHKLWKKMIQLSVLKGLAQGFIVTAPAMLMMKFFHSEGALGTAISIGAIIAAVIMLILGKYSKPKHRLVIFSVGLISFFLASFFNGLLFNTTGVILFMFLLLMARPILDIAYFPIQLKVIDILSKLENRNEFSYILNHEFGLFVGRFIGASTFLIIAFFINADIALRYALLIIGSLQLLSIIIAKQLLRQQSTLEKELLEKELLNKEPIDEDTVITNPISVK</sequence>
<dbReference type="InterPro" id="IPR052528">
    <property type="entry name" value="Sugar_transport-like"/>
</dbReference>
<evidence type="ECO:0000256" key="3">
    <source>
        <dbReference type="ARBA" id="ARBA00023136"/>
    </source>
</evidence>
<feature type="transmembrane region" description="Helical" evidence="4">
    <location>
        <begin position="227"/>
        <end position="252"/>
    </location>
</feature>
<dbReference type="SUPFAM" id="SSF103473">
    <property type="entry name" value="MFS general substrate transporter"/>
    <property type="match status" value="1"/>
</dbReference>
<feature type="transmembrane region" description="Helical" evidence="4">
    <location>
        <begin position="286"/>
        <end position="306"/>
    </location>
</feature>
<dbReference type="Proteomes" id="UP000541857">
    <property type="component" value="Unassembled WGS sequence"/>
</dbReference>
<protein>
    <submittedName>
        <fullName evidence="5">MFS transporter</fullName>
    </submittedName>
</protein>
<feature type="transmembrane region" description="Helical" evidence="4">
    <location>
        <begin position="384"/>
        <end position="402"/>
    </location>
</feature>
<dbReference type="InterPro" id="IPR011701">
    <property type="entry name" value="MFS"/>
</dbReference>
<feature type="transmembrane region" description="Helical" evidence="4">
    <location>
        <begin position="81"/>
        <end position="98"/>
    </location>
</feature>
<keyword evidence="2 4" id="KW-1133">Transmembrane helix</keyword>
<evidence type="ECO:0000313" key="5">
    <source>
        <dbReference type="EMBL" id="MBA6153139.1"/>
    </source>
</evidence>
<feature type="transmembrane region" description="Helical" evidence="4">
    <location>
        <begin position="258"/>
        <end position="279"/>
    </location>
</feature>
<gene>
    <name evidence="5" type="ORF">H3Z82_10410</name>
</gene>
<evidence type="ECO:0000256" key="2">
    <source>
        <dbReference type="ARBA" id="ARBA00022989"/>
    </source>
</evidence>
<organism evidence="5 6">
    <name type="scientific">Gelidibacter maritimus</name>
    <dbReference type="NCBI Taxonomy" id="2761487"/>
    <lineage>
        <taxon>Bacteria</taxon>
        <taxon>Pseudomonadati</taxon>
        <taxon>Bacteroidota</taxon>
        <taxon>Flavobacteriia</taxon>
        <taxon>Flavobacteriales</taxon>
        <taxon>Flavobacteriaceae</taxon>
        <taxon>Gelidibacter</taxon>
    </lineage>
</organism>
<feature type="transmembrane region" description="Helical" evidence="4">
    <location>
        <begin position="144"/>
        <end position="165"/>
    </location>
</feature>
<dbReference type="Gene3D" id="1.20.1250.20">
    <property type="entry name" value="MFS general substrate transporter like domains"/>
    <property type="match status" value="1"/>
</dbReference>
<feature type="transmembrane region" description="Helical" evidence="4">
    <location>
        <begin position="312"/>
        <end position="333"/>
    </location>
</feature>
<feature type="transmembrane region" description="Helical" evidence="4">
    <location>
        <begin position="185"/>
        <end position="206"/>
    </location>
</feature>
<comment type="caution">
    <text evidence="5">The sequence shown here is derived from an EMBL/GenBank/DDBJ whole genome shotgun (WGS) entry which is preliminary data.</text>
</comment>
<keyword evidence="1 4" id="KW-0812">Transmembrane</keyword>
<feature type="transmembrane region" description="Helical" evidence="4">
    <location>
        <begin position="354"/>
        <end position="378"/>
    </location>
</feature>